<proteinExistence type="inferred from homology"/>
<dbReference type="PATRIC" id="fig|1033806.13.peg.432"/>
<reference evidence="7 8" key="2">
    <citation type="journal article" date="2013" name="PLoS ONE">
        <title>INDIGO - INtegrated Data Warehouse of MIcrobial GenOmes with Examples from the Red Sea Extremophiles.</title>
        <authorList>
            <person name="Alam I."/>
            <person name="Antunes A."/>
            <person name="Kamau A.A."/>
            <person name="Ba Alawi W."/>
            <person name="Kalkatawi M."/>
            <person name="Stingl U."/>
            <person name="Bajic V.B."/>
        </authorList>
    </citation>
    <scope>NUCLEOTIDE SEQUENCE [LARGE SCALE GENOMIC DNA]</scope>
    <source>
        <strain evidence="7 8">SARL4B</strain>
    </source>
</reference>
<dbReference type="Pfam" id="PF22703">
    <property type="entry name" value="Cdc6_lid"/>
    <property type="match status" value="1"/>
</dbReference>
<dbReference type="SUPFAM" id="SSF46785">
    <property type="entry name" value="Winged helix' DNA-binding domain"/>
    <property type="match status" value="1"/>
</dbReference>
<evidence type="ECO:0000256" key="5">
    <source>
        <dbReference type="HAMAP-Rule" id="MF_01407"/>
    </source>
</evidence>
<name>F7PLR9_9EURY</name>
<dbReference type="InterPro" id="IPR036390">
    <property type="entry name" value="WH_DNA-bd_sf"/>
</dbReference>
<dbReference type="PANTHER" id="PTHR10763">
    <property type="entry name" value="CELL DIVISION CONTROL PROTEIN 6-RELATED"/>
    <property type="match status" value="1"/>
</dbReference>
<accession>F7PLR9</accession>
<dbReference type="Gene3D" id="1.10.10.10">
    <property type="entry name" value="Winged helix-like DNA-binding domain superfamily/Winged helix DNA-binding domain"/>
    <property type="match status" value="1"/>
</dbReference>
<evidence type="ECO:0000256" key="3">
    <source>
        <dbReference type="ARBA" id="ARBA00022741"/>
    </source>
</evidence>
<evidence type="ECO:0000256" key="1">
    <source>
        <dbReference type="ARBA" id="ARBA00006184"/>
    </source>
</evidence>
<dbReference type="SUPFAM" id="SSF52540">
    <property type="entry name" value="P-loop containing nucleoside triphosphate hydrolases"/>
    <property type="match status" value="1"/>
</dbReference>
<evidence type="ECO:0000313" key="7">
    <source>
        <dbReference type="EMBL" id="ERJ07473.1"/>
    </source>
</evidence>
<evidence type="ECO:0000256" key="2">
    <source>
        <dbReference type="ARBA" id="ARBA00022705"/>
    </source>
</evidence>
<dbReference type="Gene3D" id="1.10.8.60">
    <property type="match status" value="1"/>
</dbReference>
<dbReference type="EMBL" id="AFNT02000003">
    <property type="protein sequence ID" value="ERJ07473.1"/>
    <property type="molecule type" value="Genomic_DNA"/>
</dbReference>
<dbReference type="HAMAP" id="MF_01407">
    <property type="entry name" value="ORC1_type_DNA_replic_protein"/>
    <property type="match status" value="1"/>
</dbReference>
<keyword evidence="3 5" id="KW-0547">Nucleotide-binding</keyword>
<protein>
    <recommendedName>
        <fullName evidence="5">ORC1-type DNA replication protein</fullName>
    </recommendedName>
</protein>
<evidence type="ECO:0000313" key="8">
    <source>
        <dbReference type="Proteomes" id="UP000003861"/>
    </source>
</evidence>
<dbReference type="Pfam" id="PF09079">
    <property type="entry name" value="WHD_Cdc6"/>
    <property type="match status" value="1"/>
</dbReference>
<organism evidence="7 8">
    <name type="scientific">Halorhabdus tiamatea SARL4B</name>
    <dbReference type="NCBI Taxonomy" id="1033806"/>
    <lineage>
        <taxon>Archaea</taxon>
        <taxon>Methanobacteriati</taxon>
        <taxon>Methanobacteriota</taxon>
        <taxon>Stenosarchaea group</taxon>
        <taxon>Halobacteria</taxon>
        <taxon>Halobacteriales</taxon>
        <taxon>Haloarculaceae</taxon>
        <taxon>Halorhabdus</taxon>
    </lineage>
</organism>
<dbReference type="InterPro" id="IPR036388">
    <property type="entry name" value="WH-like_DNA-bd_sf"/>
</dbReference>
<feature type="binding site" evidence="5">
    <location>
        <position position="207"/>
    </location>
    <ligand>
        <name>ATP</name>
        <dbReference type="ChEBI" id="CHEBI:30616"/>
    </ligand>
</feature>
<feature type="domain" description="Cdc6 C-terminal" evidence="6">
    <location>
        <begin position="302"/>
        <end position="385"/>
    </location>
</feature>
<sequence length="401" mass="44921">MSRFQVSNEIFKDESVLFEDWVPEDLPERKRELDAIENALNPVLRSGVAPHNTFIYGKTGQGKTASIEYLLYEFTTAVEESDEVNVGVDVINYSCAQDTSSYTVVCNLVNKITGHNPNGHPKKKVFEELYSTIEEMDDIVIFVLDEIDTIGADDEILYELPRARANGYLEDTWASVIGISNDFDFQGKLSPKTKDTLCEEEIHFKPYSAPQLRSILQRRVEKAFHEDALSENVIPLAAALAAQDKGSARQAIRYLYKAGELASSDGSQLVTEQHVRDAEELIERQAIQKGIRDLTTQDTLTLVAVLSLEVDGDVPARTRAVYSEYTDICNVVDADSIAMRRVRDHLQDLAMIGIIDEHEHDSGVRGGTHYRWGLATDLGTTIEVLEQSPNRIKDITPIINQ</sequence>
<dbReference type="FunFam" id="1.10.8.60:FF:000073">
    <property type="entry name" value="ORC1-type DNA replication protein"/>
    <property type="match status" value="1"/>
</dbReference>
<comment type="function">
    <text evidence="5">Involved in regulation of DNA replication.</text>
</comment>
<dbReference type="InterPro" id="IPR050311">
    <property type="entry name" value="ORC1/CDC6"/>
</dbReference>
<comment type="similarity">
    <text evidence="1 5">Belongs to the CDC6/cdc18 family.</text>
</comment>
<comment type="caution">
    <text evidence="7">The sequence shown here is derived from an EMBL/GenBank/DDBJ whole genome shotgun (WGS) entry which is preliminary data.</text>
</comment>
<gene>
    <name evidence="7" type="ORF">HLRTI_000516</name>
</gene>
<dbReference type="InterPro" id="IPR027417">
    <property type="entry name" value="P-loop_NTPase"/>
</dbReference>
<dbReference type="AlphaFoldDB" id="F7PLR9"/>
<keyword evidence="4 5" id="KW-0067">ATP-binding</keyword>
<evidence type="ECO:0000259" key="6">
    <source>
        <dbReference type="SMART" id="SM01074"/>
    </source>
</evidence>
<reference evidence="7 8" key="1">
    <citation type="journal article" date="2011" name="J. Bacteriol.">
        <title>Genome sequence of Halorhabdus tiamatea, the first archaeon isolated from a deep-sea anoxic brine lake.</title>
        <authorList>
            <person name="Antunes A."/>
            <person name="Alam I."/>
            <person name="Bajic V.B."/>
            <person name="Stingl U."/>
        </authorList>
    </citation>
    <scope>NUCLEOTIDE SEQUENCE [LARGE SCALE GENOMIC DNA]</scope>
    <source>
        <strain evidence="7 8">SARL4B</strain>
    </source>
</reference>
<dbReference type="InterPro" id="IPR049945">
    <property type="entry name" value="AAA_22"/>
</dbReference>
<dbReference type="Gene3D" id="3.40.50.300">
    <property type="entry name" value="P-loop containing nucleotide triphosphate hydrolases"/>
    <property type="match status" value="1"/>
</dbReference>
<dbReference type="NCBIfam" id="TIGR02928">
    <property type="entry name" value="orc1/cdc6 family replication initiation protein"/>
    <property type="match status" value="1"/>
</dbReference>
<dbReference type="GO" id="GO:0016887">
    <property type="term" value="F:ATP hydrolysis activity"/>
    <property type="evidence" value="ECO:0007669"/>
    <property type="project" value="InterPro"/>
</dbReference>
<dbReference type="SMART" id="SM01074">
    <property type="entry name" value="Cdc6_C"/>
    <property type="match status" value="1"/>
</dbReference>
<dbReference type="CDD" id="cd08768">
    <property type="entry name" value="Cdc6_C"/>
    <property type="match status" value="1"/>
</dbReference>
<evidence type="ECO:0000256" key="4">
    <source>
        <dbReference type="ARBA" id="ARBA00022840"/>
    </source>
</evidence>
<dbReference type="InterPro" id="IPR055237">
    <property type="entry name" value="Cdc6_lid"/>
</dbReference>
<dbReference type="PANTHER" id="PTHR10763:SF22">
    <property type="entry name" value="ORC1-TYPE DNA REPLICATION PROTEIN"/>
    <property type="match status" value="1"/>
</dbReference>
<keyword evidence="2 5" id="KW-0235">DNA replication</keyword>
<comment type="caution">
    <text evidence="5">Lacks conserved residue(s) required for the propagation of feature annotation.</text>
</comment>
<dbReference type="RefSeq" id="WP_008527049.1">
    <property type="nucleotide sequence ID" value="NZ_AFNT02000003.1"/>
</dbReference>
<dbReference type="InterPro" id="IPR014277">
    <property type="entry name" value="Orc1/Cdc6_arc"/>
</dbReference>
<dbReference type="Proteomes" id="UP000003861">
    <property type="component" value="Unassembled WGS sequence"/>
</dbReference>
<feature type="binding site" evidence="5">
    <location>
        <position position="219"/>
    </location>
    <ligand>
        <name>ATP</name>
        <dbReference type="ChEBI" id="CHEBI:30616"/>
    </ligand>
</feature>
<dbReference type="GO" id="GO:0006260">
    <property type="term" value="P:DNA replication"/>
    <property type="evidence" value="ECO:0007669"/>
    <property type="project" value="UniProtKB-UniRule"/>
</dbReference>
<dbReference type="GO" id="GO:0005524">
    <property type="term" value="F:ATP binding"/>
    <property type="evidence" value="ECO:0007669"/>
    <property type="project" value="UniProtKB-UniRule"/>
</dbReference>
<dbReference type="Pfam" id="PF13401">
    <property type="entry name" value="AAA_22"/>
    <property type="match status" value="1"/>
</dbReference>
<dbReference type="InterPro" id="IPR015163">
    <property type="entry name" value="Cdc6_C"/>
</dbReference>